<proteinExistence type="predicted"/>
<accession>A0A9N9GSV7</accession>
<evidence type="ECO:0000313" key="2">
    <source>
        <dbReference type="Proteomes" id="UP000789342"/>
    </source>
</evidence>
<dbReference type="PANTHER" id="PTHR28360:SF1">
    <property type="entry name" value="DYNACTIN SUBUNIT 3"/>
    <property type="match status" value="1"/>
</dbReference>
<comment type="caution">
    <text evidence="1">The sequence shown here is derived from an EMBL/GenBank/DDBJ whole genome shotgun (WGS) entry which is preliminary data.</text>
</comment>
<reference evidence="1" key="1">
    <citation type="submission" date="2021-06" db="EMBL/GenBank/DDBJ databases">
        <authorList>
            <person name="Kallberg Y."/>
            <person name="Tangrot J."/>
            <person name="Rosling A."/>
        </authorList>
    </citation>
    <scope>NUCLEOTIDE SEQUENCE</scope>
    <source>
        <strain evidence="1">CL551</strain>
    </source>
</reference>
<gene>
    <name evidence="1" type="ORF">AMORRO_LOCUS8784</name>
</gene>
<dbReference type="GO" id="GO:0005869">
    <property type="term" value="C:dynactin complex"/>
    <property type="evidence" value="ECO:0007669"/>
    <property type="project" value="InterPro"/>
</dbReference>
<dbReference type="EMBL" id="CAJVPV010007890">
    <property type="protein sequence ID" value="CAG8623932.1"/>
    <property type="molecule type" value="Genomic_DNA"/>
</dbReference>
<dbReference type="PANTHER" id="PTHR28360">
    <property type="entry name" value="DYNACTIN SUBUNIT 3"/>
    <property type="match status" value="1"/>
</dbReference>
<feature type="non-terminal residue" evidence="1">
    <location>
        <position position="1"/>
    </location>
</feature>
<evidence type="ECO:0000313" key="1">
    <source>
        <dbReference type="EMBL" id="CAG8623932.1"/>
    </source>
</evidence>
<sequence>MESGELAKRLSLLEDQKNLLLGWIREEDSSSVDYDNEETGEKLTPVNMVHAEDTLVERQSLSTLEFRVHHLEKSIFGYDTRSNKVLAQERLKEQLTLLKRVDEIKKDFNALIRDGADGLKSFLEIYDQVSDLVSPFKDSALAMERAILTPEAKAEIICSSAEELKIVAENLKQINELQDIIDAPEFKGLDKLFPQITPIETKNIDQVAKTNEASARITHLLDRYNDIVNVLSEIFISWDHILSTLDANISALERAKAR</sequence>
<dbReference type="Proteomes" id="UP000789342">
    <property type="component" value="Unassembled WGS sequence"/>
</dbReference>
<dbReference type="OrthoDB" id="16729at2759"/>
<name>A0A9N9GSV7_9GLOM</name>
<dbReference type="InterPro" id="IPR009991">
    <property type="entry name" value="DCTN3"/>
</dbReference>
<organism evidence="1 2">
    <name type="scientific">Acaulospora morrowiae</name>
    <dbReference type="NCBI Taxonomy" id="94023"/>
    <lineage>
        <taxon>Eukaryota</taxon>
        <taxon>Fungi</taxon>
        <taxon>Fungi incertae sedis</taxon>
        <taxon>Mucoromycota</taxon>
        <taxon>Glomeromycotina</taxon>
        <taxon>Glomeromycetes</taxon>
        <taxon>Diversisporales</taxon>
        <taxon>Acaulosporaceae</taxon>
        <taxon>Acaulospora</taxon>
    </lineage>
</organism>
<protein>
    <submittedName>
        <fullName evidence="1">18152_t:CDS:1</fullName>
    </submittedName>
</protein>
<dbReference type="GO" id="GO:0061640">
    <property type="term" value="P:cytoskeleton-dependent cytokinesis"/>
    <property type="evidence" value="ECO:0007669"/>
    <property type="project" value="InterPro"/>
</dbReference>
<keyword evidence="2" id="KW-1185">Reference proteome</keyword>
<dbReference type="Pfam" id="PF07426">
    <property type="entry name" value="Dynactin_p22"/>
    <property type="match status" value="1"/>
</dbReference>
<dbReference type="AlphaFoldDB" id="A0A9N9GSV7"/>